<evidence type="ECO:0000313" key="2">
    <source>
        <dbReference type="EMBL" id="GLL14967.1"/>
    </source>
</evidence>
<organism evidence="2 3">
    <name type="scientific">Pseudonocardia halophobica</name>
    <dbReference type="NCBI Taxonomy" id="29401"/>
    <lineage>
        <taxon>Bacteria</taxon>
        <taxon>Bacillati</taxon>
        <taxon>Actinomycetota</taxon>
        <taxon>Actinomycetes</taxon>
        <taxon>Pseudonocardiales</taxon>
        <taxon>Pseudonocardiaceae</taxon>
        <taxon>Pseudonocardia</taxon>
    </lineage>
</organism>
<sequence length="284" mass="28902">MGLLDRTDLVASYYTLTGAHLTLPPRHPLAARAEAAAAAGFTGLALAPAEAAAGVTAVRAAAGGLAVPELEPLKGWDSGGRGDEEAVFALADAFGSRQVTTIQLVDDLPADLLAERFAGLCERAAAHGLGVGFEPRANSPVSTPARAAALVRASGAANAGIVLDAYHLHRAGVTLADLAPVADLVVSLQLNDMLAEPRPDPAEDALEFRLVPGEGAIDLPGWLAGLAGLGIDVPIAVEALSREHNARPLAEAAARAAEGARRALAAARELAAHQPDRPTGHSAR</sequence>
<dbReference type="EMBL" id="BSFQ01000039">
    <property type="protein sequence ID" value="GLL14967.1"/>
    <property type="molecule type" value="Genomic_DNA"/>
</dbReference>
<feature type="domain" description="Xylose isomerase-like TIM barrel" evidence="1">
    <location>
        <begin position="34"/>
        <end position="253"/>
    </location>
</feature>
<reference evidence="2" key="1">
    <citation type="journal article" date="2014" name="Int. J. Syst. Evol. Microbiol.">
        <title>Complete genome sequence of Corynebacterium casei LMG S-19264T (=DSM 44701T), isolated from a smear-ripened cheese.</title>
        <authorList>
            <consortium name="US DOE Joint Genome Institute (JGI-PGF)"/>
            <person name="Walter F."/>
            <person name="Albersmeier A."/>
            <person name="Kalinowski J."/>
            <person name="Ruckert C."/>
        </authorList>
    </citation>
    <scope>NUCLEOTIDE SEQUENCE</scope>
    <source>
        <strain evidence="2">VKM Ac-1069</strain>
    </source>
</reference>
<proteinExistence type="predicted"/>
<dbReference type="Gene3D" id="3.20.20.150">
    <property type="entry name" value="Divalent-metal-dependent TIM barrel enzymes"/>
    <property type="match status" value="1"/>
</dbReference>
<accession>A0A9W6NZM4</accession>
<comment type="caution">
    <text evidence="2">The sequence shown here is derived from an EMBL/GenBank/DDBJ whole genome shotgun (WGS) entry which is preliminary data.</text>
</comment>
<evidence type="ECO:0000259" key="1">
    <source>
        <dbReference type="Pfam" id="PF01261"/>
    </source>
</evidence>
<protein>
    <recommendedName>
        <fullName evidence="1">Xylose isomerase-like TIM barrel domain-containing protein</fullName>
    </recommendedName>
</protein>
<evidence type="ECO:0000313" key="3">
    <source>
        <dbReference type="Proteomes" id="UP001143463"/>
    </source>
</evidence>
<dbReference type="PANTHER" id="PTHR12110:SF48">
    <property type="entry name" value="BLL3656 PROTEIN"/>
    <property type="match status" value="1"/>
</dbReference>
<dbReference type="InterPro" id="IPR013022">
    <property type="entry name" value="Xyl_isomerase-like_TIM-brl"/>
</dbReference>
<dbReference type="Proteomes" id="UP001143463">
    <property type="component" value="Unassembled WGS sequence"/>
</dbReference>
<dbReference type="RefSeq" id="WP_037051594.1">
    <property type="nucleotide sequence ID" value="NZ_BAAAUZ010000012.1"/>
</dbReference>
<dbReference type="AlphaFoldDB" id="A0A9W6NZM4"/>
<dbReference type="InterPro" id="IPR036237">
    <property type="entry name" value="Xyl_isomerase-like_sf"/>
</dbReference>
<dbReference type="SUPFAM" id="SSF51658">
    <property type="entry name" value="Xylose isomerase-like"/>
    <property type="match status" value="1"/>
</dbReference>
<reference evidence="2" key="2">
    <citation type="submission" date="2023-01" db="EMBL/GenBank/DDBJ databases">
        <authorList>
            <person name="Sun Q."/>
            <person name="Evtushenko L."/>
        </authorList>
    </citation>
    <scope>NUCLEOTIDE SEQUENCE</scope>
    <source>
        <strain evidence="2">VKM Ac-1069</strain>
    </source>
</reference>
<name>A0A9W6NZM4_9PSEU</name>
<dbReference type="Pfam" id="PF01261">
    <property type="entry name" value="AP_endonuc_2"/>
    <property type="match status" value="1"/>
</dbReference>
<gene>
    <name evidence="2" type="ORF">GCM10017577_61160</name>
</gene>
<keyword evidence="3" id="KW-1185">Reference proteome</keyword>
<dbReference type="PANTHER" id="PTHR12110">
    <property type="entry name" value="HYDROXYPYRUVATE ISOMERASE"/>
    <property type="match status" value="1"/>
</dbReference>
<dbReference type="InterPro" id="IPR050312">
    <property type="entry name" value="IolE/XylAMocC-like"/>
</dbReference>